<dbReference type="GO" id="GO:0016342">
    <property type="term" value="C:catenin complex"/>
    <property type="evidence" value="ECO:0007669"/>
    <property type="project" value="TreeGrafter"/>
</dbReference>
<dbReference type="FunCoup" id="B4KTQ2">
    <property type="interactions" value="8"/>
</dbReference>
<protein>
    <recommendedName>
        <fullName evidence="5">Serendipity locus protein alpha</fullName>
    </recommendedName>
</protein>
<dbReference type="GO" id="GO:0008013">
    <property type="term" value="F:beta-catenin binding"/>
    <property type="evidence" value="ECO:0007669"/>
    <property type="project" value="TreeGrafter"/>
</dbReference>
<dbReference type="PANTHER" id="PTHR18914">
    <property type="entry name" value="ALPHA CATENIN"/>
    <property type="match status" value="1"/>
</dbReference>
<evidence type="ECO:0008006" key="5">
    <source>
        <dbReference type="Google" id="ProtNLM"/>
    </source>
</evidence>
<dbReference type="GO" id="GO:0007349">
    <property type="term" value="P:cellularization"/>
    <property type="evidence" value="ECO:0007669"/>
    <property type="project" value="EnsemblMetazoa"/>
</dbReference>
<dbReference type="EMBL" id="CH933808">
    <property type="protein sequence ID" value="EDW09635.1"/>
    <property type="molecule type" value="Genomic_DNA"/>
</dbReference>
<evidence type="ECO:0000313" key="3">
    <source>
        <dbReference type="EMBL" id="EDW09635.1"/>
    </source>
</evidence>
<dbReference type="PhylomeDB" id="B4KTQ2"/>
<dbReference type="GO" id="GO:0051015">
    <property type="term" value="F:actin filament binding"/>
    <property type="evidence" value="ECO:0007669"/>
    <property type="project" value="TreeGrafter"/>
</dbReference>
<keyword evidence="4" id="KW-1185">Reference proteome</keyword>
<name>B4KTQ2_DROMO</name>
<proteinExistence type="predicted"/>
<dbReference type="GO" id="GO:0032154">
    <property type="term" value="C:cleavage furrow"/>
    <property type="evidence" value="ECO:0007669"/>
    <property type="project" value="EnsemblMetazoa"/>
</dbReference>
<dbReference type="InParanoid" id="B4KTQ2"/>
<evidence type="ECO:0000313" key="4">
    <source>
        <dbReference type="Proteomes" id="UP000009192"/>
    </source>
</evidence>
<dbReference type="OrthoDB" id="6342160at2759"/>
<dbReference type="AlphaFoldDB" id="B4KTQ2"/>
<dbReference type="KEGG" id="dmo:Dmoj_GI20612"/>
<dbReference type="eggNOG" id="ENOG502SBC0">
    <property type="taxonomic scope" value="Eukaryota"/>
</dbReference>
<dbReference type="GO" id="GO:0005912">
    <property type="term" value="C:adherens junction"/>
    <property type="evidence" value="ECO:0007669"/>
    <property type="project" value="TreeGrafter"/>
</dbReference>
<dbReference type="GO" id="GO:0005737">
    <property type="term" value="C:cytoplasm"/>
    <property type="evidence" value="ECO:0007669"/>
    <property type="project" value="UniProtKB-SubCell"/>
</dbReference>
<evidence type="ECO:0000256" key="2">
    <source>
        <dbReference type="ARBA" id="ARBA00022490"/>
    </source>
</evidence>
<dbReference type="GO" id="GO:0016477">
    <property type="term" value="P:cell migration"/>
    <property type="evidence" value="ECO:0007669"/>
    <property type="project" value="TreeGrafter"/>
</dbReference>
<keyword evidence="2" id="KW-0963">Cytoplasm</keyword>
<dbReference type="PANTHER" id="PTHR18914:SF33">
    <property type="entry name" value="RE47911P-RELATED"/>
    <property type="match status" value="1"/>
</dbReference>
<dbReference type="GO" id="GO:0098609">
    <property type="term" value="P:cell-cell adhesion"/>
    <property type="evidence" value="ECO:0007669"/>
    <property type="project" value="TreeGrafter"/>
</dbReference>
<evidence type="ECO:0000256" key="1">
    <source>
        <dbReference type="ARBA" id="ARBA00004496"/>
    </source>
</evidence>
<gene>
    <name evidence="3" type="primary">Dmoj\GI20612</name>
    <name evidence="3" type="ORF">Dmoj_GI20612</name>
</gene>
<dbReference type="SMR" id="B4KTQ2"/>
<organism evidence="3 4">
    <name type="scientific">Drosophila mojavensis</name>
    <name type="common">Fruit fly</name>
    <dbReference type="NCBI Taxonomy" id="7230"/>
    <lineage>
        <taxon>Eukaryota</taxon>
        <taxon>Metazoa</taxon>
        <taxon>Ecdysozoa</taxon>
        <taxon>Arthropoda</taxon>
        <taxon>Hexapoda</taxon>
        <taxon>Insecta</taxon>
        <taxon>Pterygota</taxon>
        <taxon>Neoptera</taxon>
        <taxon>Endopterygota</taxon>
        <taxon>Diptera</taxon>
        <taxon>Brachycera</taxon>
        <taxon>Muscomorpha</taxon>
        <taxon>Ephydroidea</taxon>
        <taxon>Drosophilidae</taxon>
        <taxon>Drosophila</taxon>
    </lineage>
</organism>
<reference evidence="3 4" key="1">
    <citation type="journal article" date="2007" name="Nature">
        <title>Evolution of genes and genomes on the Drosophila phylogeny.</title>
        <authorList>
            <consortium name="Drosophila 12 Genomes Consortium"/>
            <person name="Clark A.G."/>
            <person name="Eisen M.B."/>
            <person name="Smith D.R."/>
            <person name="Bergman C.M."/>
            <person name="Oliver B."/>
            <person name="Markow T.A."/>
            <person name="Kaufman T.C."/>
            <person name="Kellis M."/>
            <person name="Gelbart W."/>
            <person name="Iyer V.N."/>
            <person name="Pollard D.A."/>
            <person name="Sackton T.B."/>
            <person name="Larracuente A.M."/>
            <person name="Singh N.D."/>
            <person name="Abad J.P."/>
            <person name="Abt D.N."/>
            <person name="Adryan B."/>
            <person name="Aguade M."/>
            <person name="Akashi H."/>
            <person name="Anderson W.W."/>
            <person name="Aquadro C.F."/>
            <person name="Ardell D.H."/>
            <person name="Arguello R."/>
            <person name="Artieri C.G."/>
            <person name="Barbash D.A."/>
            <person name="Barker D."/>
            <person name="Barsanti P."/>
            <person name="Batterham P."/>
            <person name="Batzoglou S."/>
            <person name="Begun D."/>
            <person name="Bhutkar A."/>
            <person name="Blanco E."/>
            <person name="Bosak S.A."/>
            <person name="Bradley R.K."/>
            <person name="Brand A.D."/>
            <person name="Brent M.R."/>
            <person name="Brooks A.N."/>
            <person name="Brown R.H."/>
            <person name="Butlin R.K."/>
            <person name="Caggese C."/>
            <person name="Calvi B.R."/>
            <person name="Bernardo de Carvalho A."/>
            <person name="Caspi A."/>
            <person name="Castrezana S."/>
            <person name="Celniker S.E."/>
            <person name="Chang J.L."/>
            <person name="Chapple C."/>
            <person name="Chatterji S."/>
            <person name="Chinwalla A."/>
            <person name="Civetta A."/>
            <person name="Clifton S.W."/>
            <person name="Comeron J.M."/>
            <person name="Costello J.C."/>
            <person name="Coyne J.A."/>
            <person name="Daub J."/>
            <person name="David R.G."/>
            <person name="Delcher A.L."/>
            <person name="Delehaunty K."/>
            <person name="Do C.B."/>
            <person name="Ebling H."/>
            <person name="Edwards K."/>
            <person name="Eickbush T."/>
            <person name="Evans J.D."/>
            <person name="Filipski A."/>
            <person name="Findeiss S."/>
            <person name="Freyhult E."/>
            <person name="Fulton L."/>
            <person name="Fulton R."/>
            <person name="Garcia A.C."/>
            <person name="Gardiner A."/>
            <person name="Garfield D.A."/>
            <person name="Garvin B.E."/>
            <person name="Gibson G."/>
            <person name="Gilbert D."/>
            <person name="Gnerre S."/>
            <person name="Godfrey J."/>
            <person name="Good R."/>
            <person name="Gotea V."/>
            <person name="Gravely B."/>
            <person name="Greenberg A.J."/>
            <person name="Griffiths-Jones S."/>
            <person name="Gross S."/>
            <person name="Guigo R."/>
            <person name="Gustafson E.A."/>
            <person name="Haerty W."/>
            <person name="Hahn M.W."/>
            <person name="Halligan D.L."/>
            <person name="Halpern A.L."/>
            <person name="Halter G.M."/>
            <person name="Han M.V."/>
            <person name="Heger A."/>
            <person name="Hillier L."/>
            <person name="Hinrichs A.S."/>
            <person name="Holmes I."/>
            <person name="Hoskins R.A."/>
            <person name="Hubisz M.J."/>
            <person name="Hultmark D."/>
            <person name="Huntley M.A."/>
            <person name="Jaffe D.B."/>
            <person name="Jagadeeshan S."/>
            <person name="Jeck W.R."/>
            <person name="Johnson J."/>
            <person name="Jones C.D."/>
            <person name="Jordan W.C."/>
            <person name="Karpen G.H."/>
            <person name="Kataoka E."/>
            <person name="Keightley P.D."/>
            <person name="Kheradpour P."/>
            <person name="Kirkness E.F."/>
            <person name="Koerich L.B."/>
            <person name="Kristiansen K."/>
            <person name="Kudrna D."/>
            <person name="Kulathinal R.J."/>
            <person name="Kumar S."/>
            <person name="Kwok R."/>
            <person name="Lander E."/>
            <person name="Langley C.H."/>
            <person name="Lapoint R."/>
            <person name="Lazzaro B.P."/>
            <person name="Lee S.J."/>
            <person name="Levesque L."/>
            <person name="Li R."/>
            <person name="Lin C.F."/>
            <person name="Lin M.F."/>
            <person name="Lindblad-Toh K."/>
            <person name="Llopart A."/>
            <person name="Long M."/>
            <person name="Low L."/>
            <person name="Lozovsky E."/>
            <person name="Lu J."/>
            <person name="Luo M."/>
            <person name="Machado C.A."/>
            <person name="Makalowski W."/>
            <person name="Marzo M."/>
            <person name="Matsuda M."/>
            <person name="Matzkin L."/>
            <person name="McAllister B."/>
            <person name="McBride C.S."/>
            <person name="McKernan B."/>
            <person name="McKernan K."/>
            <person name="Mendez-Lago M."/>
            <person name="Minx P."/>
            <person name="Mollenhauer M.U."/>
            <person name="Montooth K."/>
            <person name="Mount S.M."/>
            <person name="Mu X."/>
            <person name="Myers E."/>
            <person name="Negre B."/>
            <person name="Newfeld S."/>
            <person name="Nielsen R."/>
            <person name="Noor M.A."/>
            <person name="O'Grady P."/>
            <person name="Pachter L."/>
            <person name="Papaceit M."/>
            <person name="Parisi M.J."/>
            <person name="Parisi M."/>
            <person name="Parts L."/>
            <person name="Pedersen J.S."/>
            <person name="Pesole G."/>
            <person name="Phillippy A.M."/>
            <person name="Ponting C.P."/>
            <person name="Pop M."/>
            <person name="Porcelli D."/>
            <person name="Powell J.R."/>
            <person name="Prohaska S."/>
            <person name="Pruitt K."/>
            <person name="Puig M."/>
            <person name="Quesneville H."/>
            <person name="Ram K.R."/>
            <person name="Rand D."/>
            <person name="Rasmussen M.D."/>
            <person name="Reed L.K."/>
            <person name="Reenan R."/>
            <person name="Reily A."/>
            <person name="Remington K.A."/>
            <person name="Rieger T.T."/>
            <person name="Ritchie M.G."/>
            <person name="Robin C."/>
            <person name="Rogers Y.H."/>
            <person name="Rohde C."/>
            <person name="Rozas J."/>
            <person name="Rubenfield M.J."/>
            <person name="Ruiz A."/>
            <person name="Russo S."/>
            <person name="Salzberg S.L."/>
            <person name="Sanchez-Gracia A."/>
            <person name="Saranga D.J."/>
            <person name="Sato H."/>
            <person name="Schaeffer S.W."/>
            <person name="Schatz M.C."/>
            <person name="Schlenke T."/>
            <person name="Schwartz R."/>
            <person name="Segarra C."/>
            <person name="Singh R.S."/>
            <person name="Sirot L."/>
            <person name="Sirota M."/>
            <person name="Sisneros N.B."/>
            <person name="Smith C.D."/>
            <person name="Smith T.F."/>
            <person name="Spieth J."/>
            <person name="Stage D.E."/>
            <person name="Stark A."/>
            <person name="Stephan W."/>
            <person name="Strausberg R.L."/>
            <person name="Strempel S."/>
            <person name="Sturgill D."/>
            <person name="Sutton G."/>
            <person name="Sutton G.G."/>
            <person name="Tao W."/>
            <person name="Teichmann S."/>
            <person name="Tobari Y.N."/>
            <person name="Tomimura Y."/>
            <person name="Tsolas J.M."/>
            <person name="Valente V.L."/>
            <person name="Venter E."/>
            <person name="Venter J.C."/>
            <person name="Vicario S."/>
            <person name="Vieira F.G."/>
            <person name="Vilella A.J."/>
            <person name="Villasante A."/>
            <person name="Walenz B."/>
            <person name="Wang J."/>
            <person name="Wasserman M."/>
            <person name="Watts T."/>
            <person name="Wilson D."/>
            <person name="Wilson R.K."/>
            <person name="Wing R.A."/>
            <person name="Wolfner M.F."/>
            <person name="Wong A."/>
            <person name="Wong G.K."/>
            <person name="Wu C.I."/>
            <person name="Wu G."/>
            <person name="Yamamoto D."/>
            <person name="Yang H.P."/>
            <person name="Yang S.P."/>
            <person name="Yorke J.A."/>
            <person name="Yoshida K."/>
            <person name="Zdobnov E."/>
            <person name="Zhang P."/>
            <person name="Zhang Y."/>
            <person name="Zimin A.V."/>
            <person name="Baldwin J."/>
            <person name="Abdouelleil A."/>
            <person name="Abdulkadir J."/>
            <person name="Abebe A."/>
            <person name="Abera B."/>
            <person name="Abreu J."/>
            <person name="Acer S.C."/>
            <person name="Aftuck L."/>
            <person name="Alexander A."/>
            <person name="An P."/>
            <person name="Anderson E."/>
            <person name="Anderson S."/>
            <person name="Arachi H."/>
            <person name="Azer M."/>
            <person name="Bachantsang P."/>
            <person name="Barry A."/>
            <person name="Bayul T."/>
            <person name="Berlin A."/>
            <person name="Bessette D."/>
            <person name="Bloom T."/>
            <person name="Blye J."/>
            <person name="Boguslavskiy L."/>
            <person name="Bonnet C."/>
            <person name="Boukhgalter B."/>
            <person name="Bourzgui I."/>
            <person name="Brown A."/>
            <person name="Cahill P."/>
            <person name="Channer S."/>
            <person name="Cheshatsang Y."/>
            <person name="Chuda L."/>
            <person name="Citroen M."/>
            <person name="Collymore A."/>
            <person name="Cooke P."/>
            <person name="Costello M."/>
            <person name="D'Aco K."/>
            <person name="Daza R."/>
            <person name="De Haan G."/>
            <person name="DeGray S."/>
            <person name="DeMaso C."/>
            <person name="Dhargay N."/>
            <person name="Dooley K."/>
            <person name="Dooley E."/>
            <person name="Doricent M."/>
            <person name="Dorje P."/>
            <person name="Dorjee K."/>
            <person name="Dupes A."/>
            <person name="Elong R."/>
            <person name="Falk J."/>
            <person name="Farina A."/>
            <person name="Faro S."/>
            <person name="Ferguson D."/>
            <person name="Fisher S."/>
            <person name="Foley C.D."/>
            <person name="Franke A."/>
            <person name="Friedrich D."/>
            <person name="Gadbois L."/>
            <person name="Gearin G."/>
            <person name="Gearin C.R."/>
            <person name="Giannoukos G."/>
            <person name="Goode T."/>
            <person name="Graham J."/>
            <person name="Grandbois E."/>
            <person name="Grewal S."/>
            <person name="Gyaltsen K."/>
            <person name="Hafez N."/>
            <person name="Hagos B."/>
            <person name="Hall J."/>
            <person name="Henson C."/>
            <person name="Hollinger A."/>
            <person name="Honan T."/>
            <person name="Huard M.D."/>
            <person name="Hughes L."/>
            <person name="Hurhula B."/>
            <person name="Husby M.E."/>
            <person name="Kamat A."/>
            <person name="Kanga B."/>
            <person name="Kashin S."/>
            <person name="Khazanovich D."/>
            <person name="Kisner P."/>
            <person name="Lance K."/>
            <person name="Lara M."/>
            <person name="Lee W."/>
            <person name="Lennon N."/>
            <person name="Letendre F."/>
            <person name="LeVine R."/>
            <person name="Lipovsky A."/>
            <person name="Liu X."/>
            <person name="Liu J."/>
            <person name="Liu S."/>
            <person name="Lokyitsang T."/>
            <person name="Lokyitsang Y."/>
            <person name="Lubonja R."/>
            <person name="Lui A."/>
            <person name="MacDonald P."/>
            <person name="Magnisalis V."/>
            <person name="Maru K."/>
            <person name="Matthews C."/>
            <person name="McCusker W."/>
            <person name="McDonough S."/>
            <person name="Mehta T."/>
            <person name="Meldrim J."/>
            <person name="Meneus L."/>
            <person name="Mihai O."/>
            <person name="Mihalev A."/>
            <person name="Mihova T."/>
            <person name="Mittelman R."/>
            <person name="Mlenga V."/>
            <person name="Montmayeur A."/>
            <person name="Mulrain L."/>
            <person name="Navidi A."/>
            <person name="Naylor J."/>
            <person name="Negash T."/>
            <person name="Nguyen T."/>
            <person name="Nguyen N."/>
            <person name="Nicol R."/>
            <person name="Norbu C."/>
            <person name="Norbu N."/>
            <person name="Novod N."/>
            <person name="O'Neill B."/>
            <person name="Osman S."/>
            <person name="Markiewicz E."/>
            <person name="Oyono O.L."/>
            <person name="Patti C."/>
            <person name="Phunkhang P."/>
            <person name="Pierre F."/>
            <person name="Priest M."/>
            <person name="Raghuraman S."/>
            <person name="Rege F."/>
            <person name="Reyes R."/>
            <person name="Rise C."/>
            <person name="Rogov P."/>
            <person name="Ross K."/>
            <person name="Ryan E."/>
            <person name="Settipalli S."/>
            <person name="Shea T."/>
            <person name="Sherpa N."/>
            <person name="Shi L."/>
            <person name="Shih D."/>
            <person name="Sparrow T."/>
            <person name="Spaulding J."/>
            <person name="Stalker J."/>
            <person name="Stange-Thomann N."/>
            <person name="Stavropoulos S."/>
            <person name="Stone C."/>
            <person name="Strader C."/>
            <person name="Tesfaye S."/>
            <person name="Thomson T."/>
            <person name="Thoulutsang Y."/>
            <person name="Thoulutsang D."/>
            <person name="Topham K."/>
            <person name="Topping I."/>
            <person name="Tsamla T."/>
            <person name="Vassiliev H."/>
            <person name="Vo A."/>
            <person name="Wangchuk T."/>
            <person name="Wangdi T."/>
            <person name="Weiand M."/>
            <person name="Wilkinson J."/>
            <person name="Wilson A."/>
            <person name="Yadav S."/>
            <person name="Young G."/>
            <person name="Yu Q."/>
            <person name="Zembek L."/>
            <person name="Zhong D."/>
            <person name="Zimmer A."/>
            <person name="Zwirko Z."/>
            <person name="Jaffe D.B."/>
            <person name="Alvarez P."/>
            <person name="Brockman W."/>
            <person name="Butler J."/>
            <person name="Chin C."/>
            <person name="Gnerre S."/>
            <person name="Grabherr M."/>
            <person name="Kleber M."/>
            <person name="Mauceli E."/>
            <person name="MacCallum I."/>
        </authorList>
    </citation>
    <scope>NUCLEOTIDE SEQUENCE [LARGE SCALE GENOMIC DNA]</scope>
    <source>
        <strain evidence="4">Tucson 15081-1352.22</strain>
    </source>
</reference>
<dbReference type="HOGENOM" id="CLU_030377_0_0_1"/>
<dbReference type="InterPro" id="IPR008837">
    <property type="entry name" value="Serendipity_A"/>
</dbReference>
<sequence length="586" mass="66884">MQPLKEQLDACLRMLDCSRTTNKGDKNWLNEFCAKFLTFASDLQIYINKQLEHETVEIICLCLTQILICVRQLECTIQTEEASGLRIHASHLQFTDRITVCLNRLRICLLSTANGATQDNATEGVSFVKLLDSLLDLLTDFTSEHVDKSCIDVNLLSKQVKCQVDLLLGQTLSFANVALQQDKRALSALCQRVMRDCSAFQEDCLLANNYSNQKLRALTLEQALYQLEEYLNEALLRLVYTCFLDFQKISVDKIRNLLRNSKTEAIADEFIADFDVNLDRATQIGIYAIAFAPNLKVKTIVRSCLASFEYLDTSLIPSLQSNASDLHSELLEQHFKEEMSRFKQALQEIINSRAFVACYLQILTNALNSIEKQFDKAQLEDLLQMGFSILEHFQLDANRKVVLQPGQEQLQNFVKILRECKAILMCAAQVEPERIIKRFKILRNILRKLHANIVDEQSKPTGFRDKVEQTVELGEERATGSLQGLTASPSRSILYNTQKQRSRANSCKLEEDNVEQMQFDYLKLKPQNCVRRKESLRTTMFKRQNVFVSAKLQTNNESQSGSLEISEILNQLTCLTSSFSMSLQAK</sequence>
<dbReference type="Proteomes" id="UP000009192">
    <property type="component" value="Unassembled WGS sequence"/>
</dbReference>
<accession>B4KTQ2</accession>
<comment type="subcellular location">
    <subcellularLocation>
        <location evidence="1">Cytoplasm</location>
    </subcellularLocation>
</comment>
<dbReference type="Pfam" id="PF05482">
    <property type="entry name" value="Serendipity_A"/>
    <property type="match status" value="1"/>
</dbReference>
<dbReference type="OMA" id="FTCFLDF"/>